<dbReference type="RefSeq" id="XP_007375972.1">
    <property type="nucleotide sequence ID" value="XM_007375910.1"/>
</dbReference>
<dbReference type="STRING" id="619300.G3AQW5"/>
<evidence type="ECO:0000256" key="1">
    <source>
        <dbReference type="ARBA" id="ARBA00004141"/>
    </source>
</evidence>
<proteinExistence type="inferred from homology"/>
<protein>
    <submittedName>
        <fullName evidence="7">Uncharacterized protein</fullName>
    </submittedName>
</protein>
<dbReference type="KEGG" id="spaa:SPAPADRAFT_139862"/>
<organism evidence="8">
    <name type="scientific">Spathaspora passalidarum (strain NRRL Y-27907 / 11-Y1)</name>
    <dbReference type="NCBI Taxonomy" id="619300"/>
    <lineage>
        <taxon>Eukaryota</taxon>
        <taxon>Fungi</taxon>
        <taxon>Dikarya</taxon>
        <taxon>Ascomycota</taxon>
        <taxon>Saccharomycotina</taxon>
        <taxon>Pichiomycetes</taxon>
        <taxon>Debaryomycetaceae</taxon>
        <taxon>Spathaspora</taxon>
    </lineage>
</organism>
<feature type="transmembrane region" description="Helical" evidence="6">
    <location>
        <begin position="66"/>
        <end position="85"/>
    </location>
</feature>
<evidence type="ECO:0000256" key="6">
    <source>
        <dbReference type="RuleBase" id="RU363053"/>
    </source>
</evidence>
<comment type="subcellular location">
    <subcellularLocation>
        <location evidence="1">Membrane</location>
        <topology evidence="1">Multi-pass membrane protein</topology>
    </subcellularLocation>
</comment>
<dbReference type="InterPro" id="IPR007248">
    <property type="entry name" value="Mpv17_PMP22"/>
</dbReference>
<dbReference type="HOGENOM" id="CLU_066033_2_0_1"/>
<reference evidence="7 8" key="1">
    <citation type="journal article" date="2011" name="Proc. Natl. Acad. Sci. U.S.A.">
        <title>Comparative genomics of xylose-fermenting fungi for enhanced biofuel production.</title>
        <authorList>
            <person name="Wohlbach D.J."/>
            <person name="Kuo A."/>
            <person name="Sato T.K."/>
            <person name="Potts K.M."/>
            <person name="Salamov A.A."/>
            <person name="LaButti K.M."/>
            <person name="Sun H."/>
            <person name="Clum A."/>
            <person name="Pangilinan J.L."/>
            <person name="Lindquist E.A."/>
            <person name="Lucas S."/>
            <person name="Lapidus A."/>
            <person name="Jin M."/>
            <person name="Gunawan C."/>
            <person name="Balan V."/>
            <person name="Dale B.E."/>
            <person name="Jeffries T.W."/>
            <person name="Zinkel R."/>
            <person name="Barry K.W."/>
            <person name="Grigoriev I.V."/>
            <person name="Gasch A.P."/>
        </authorList>
    </citation>
    <scope>NUCLEOTIDE SEQUENCE [LARGE SCALE GENOMIC DNA]</scope>
    <source>
        <strain evidence="8">NRRL Y-27907 / 11-Y1</strain>
    </source>
</reference>
<dbReference type="GO" id="GO:0005778">
    <property type="term" value="C:peroxisomal membrane"/>
    <property type="evidence" value="ECO:0007669"/>
    <property type="project" value="TreeGrafter"/>
</dbReference>
<feature type="transmembrane region" description="Helical" evidence="6">
    <location>
        <begin position="100"/>
        <end position="122"/>
    </location>
</feature>
<gene>
    <name evidence="7" type="ORF">SPAPADRAFT_139862</name>
</gene>
<sequence length="218" mass="24301">MPSLKQANAKYVESIIKYPLLTKAITGAILNGLNEIISTTVTSDYSTTEILGYKVNHVLSPKLIKMIIYGGLISTPVSHYMYHIINNKIFTGQLSKLGKILQLLTSLLTVTPTICGIFVSWVSLINNYKVDKGEFNLKKEVAKMVGIVKTGLQRGYKGILKTALVTSFVSLIVAQKYIPQELWVVFFSSVSFVLGTIQNIKLKKLQKQARLDKEEKSE</sequence>
<dbReference type="PANTHER" id="PTHR11266:SF93">
    <property type="entry name" value="INTEGRAL MEMBRANE PROTEIN 25D9-6"/>
    <property type="match status" value="1"/>
</dbReference>
<dbReference type="GeneID" id="18870245"/>
<name>G3AQW5_SPAPN</name>
<keyword evidence="3 6" id="KW-0812">Transmembrane</keyword>
<dbReference type="OMA" id="KMAIYGA"/>
<evidence type="ECO:0000256" key="3">
    <source>
        <dbReference type="ARBA" id="ARBA00022692"/>
    </source>
</evidence>
<dbReference type="PANTHER" id="PTHR11266">
    <property type="entry name" value="PEROXISOMAL MEMBRANE PROTEIN 2, PXMP2 MPV17"/>
    <property type="match status" value="1"/>
</dbReference>
<comment type="similarity">
    <text evidence="2 6">Belongs to the peroxisomal membrane protein PXMP2/4 family.</text>
</comment>
<dbReference type="Proteomes" id="UP000000709">
    <property type="component" value="Unassembled WGS sequence"/>
</dbReference>
<evidence type="ECO:0000313" key="8">
    <source>
        <dbReference type="Proteomes" id="UP000000709"/>
    </source>
</evidence>
<dbReference type="AlphaFoldDB" id="G3AQW5"/>
<keyword evidence="8" id="KW-1185">Reference proteome</keyword>
<dbReference type="OrthoDB" id="860at2759"/>
<keyword evidence="4 6" id="KW-1133">Transmembrane helix</keyword>
<evidence type="ECO:0000256" key="2">
    <source>
        <dbReference type="ARBA" id="ARBA00006824"/>
    </source>
</evidence>
<evidence type="ECO:0000256" key="4">
    <source>
        <dbReference type="ARBA" id="ARBA00022989"/>
    </source>
</evidence>
<dbReference type="InParanoid" id="G3AQW5"/>
<keyword evidence="5 6" id="KW-0472">Membrane</keyword>
<accession>G3AQW5</accession>
<dbReference type="EMBL" id="GL996503">
    <property type="protein sequence ID" value="EGW31194.1"/>
    <property type="molecule type" value="Genomic_DNA"/>
</dbReference>
<dbReference type="eggNOG" id="KOG1944">
    <property type="taxonomic scope" value="Eukaryota"/>
</dbReference>
<evidence type="ECO:0000256" key="5">
    <source>
        <dbReference type="ARBA" id="ARBA00023136"/>
    </source>
</evidence>
<evidence type="ECO:0000313" key="7">
    <source>
        <dbReference type="EMBL" id="EGW31194.1"/>
    </source>
</evidence>